<feature type="compositionally biased region" description="Basic and acidic residues" evidence="3">
    <location>
        <begin position="7"/>
        <end position="21"/>
    </location>
</feature>
<organism evidence="4 5">
    <name type="scientific">Mangrovactinospora gilvigrisea</name>
    <dbReference type="NCBI Taxonomy" id="1428644"/>
    <lineage>
        <taxon>Bacteria</taxon>
        <taxon>Bacillati</taxon>
        <taxon>Actinomycetota</taxon>
        <taxon>Actinomycetes</taxon>
        <taxon>Kitasatosporales</taxon>
        <taxon>Streptomycetaceae</taxon>
        <taxon>Mangrovactinospora</taxon>
    </lineage>
</organism>
<dbReference type="InterPro" id="IPR000740">
    <property type="entry name" value="GrpE"/>
</dbReference>
<feature type="region of interest" description="Disordered" evidence="3">
    <location>
        <begin position="1"/>
        <end position="21"/>
    </location>
</feature>
<evidence type="ECO:0000256" key="1">
    <source>
        <dbReference type="ARBA" id="ARBA00023186"/>
    </source>
</evidence>
<dbReference type="GO" id="GO:0051082">
    <property type="term" value="F:unfolded protein binding"/>
    <property type="evidence" value="ECO:0007669"/>
    <property type="project" value="TreeGrafter"/>
</dbReference>
<evidence type="ECO:0000313" key="5">
    <source>
        <dbReference type="Proteomes" id="UP000243342"/>
    </source>
</evidence>
<proteinExistence type="inferred from homology"/>
<dbReference type="InterPro" id="IPR009012">
    <property type="entry name" value="GrpE_head"/>
</dbReference>
<dbReference type="GO" id="GO:0006457">
    <property type="term" value="P:protein folding"/>
    <property type="evidence" value="ECO:0007669"/>
    <property type="project" value="InterPro"/>
</dbReference>
<dbReference type="PRINTS" id="PR00773">
    <property type="entry name" value="GRPEPROTEIN"/>
</dbReference>
<dbReference type="SUPFAM" id="SSF51064">
    <property type="entry name" value="Head domain of nucleotide exchange factor GrpE"/>
    <property type="match status" value="1"/>
</dbReference>
<accession>A0A1J7BCZ7</accession>
<dbReference type="RefSeq" id="WP_071657461.1">
    <property type="nucleotide sequence ID" value="NZ_MLCF01000085.1"/>
</dbReference>
<sequence length="177" mass="19648">MTTVPEGHPEPQPDAQPEAHDPFAVVADALDGVRAELAETNDRIGRRLLADRERRAGVDALQSELSRTRDMAEGRVLQPLLYDLVLLLDRVEREPATPFTESVRIELLTLLEKYGLRRLSEEDGPFDPSQHEAVATVPAESPEQAGTVAETFRPGYAIDSRIIRPRQVSVYTAEKAP</sequence>
<dbReference type="GO" id="GO:0051087">
    <property type="term" value="F:protein-folding chaperone binding"/>
    <property type="evidence" value="ECO:0007669"/>
    <property type="project" value="InterPro"/>
</dbReference>
<protein>
    <submittedName>
        <fullName evidence="4">Nucleotide exchange factor GrpE</fullName>
    </submittedName>
</protein>
<evidence type="ECO:0000256" key="3">
    <source>
        <dbReference type="SAM" id="MobiDB-lite"/>
    </source>
</evidence>
<keyword evidence="5" id="KW-1185">Reference proteome</keyword>
<comment type="caution">
    <text evidence="4">The sequence shown here is derived from an EMBL/GenBank/DDBJ whole genome shotgun (WGS) entry which is preliminary data.</text>
</comment>
<dbReference type="STRING" id="1428644.BIV57_15515"/>
<comment type="similarity">
    <text evidence="2">Belongs to the GrpE family.</text>
</comment>
<dbReference type="Pfam" id="PF01025">
    <property type="entry name" value="GrpE"/>
    <property type="match status" value="1"/>
</dbReference>
<dbReference type="EMBL" id="MLCF01000085">
    <property type="protein sequence ID" value="OIV36563.1"/>
    <property type="molecule type" value="Genomic_DNA"/>
</dbReference>
<dbReference type="PANTHER" id="PTHR21237">
    <property type="entry name" value="GRPE PROTEIN"/>
    <property type="match status" value="1"/>
</dbReference>
<keyword evidence="1" id="KW-0143">Chaperone</keyword>
<dbReference type="PANTHER" id="PTHR21237:SF23">
    <property type="entry name" value="GRPE PROTEIN HOMOLOG, MITOCHONDRIAL"/>
    <property type="match status" value="1"/>
</dbReference>
<dbReference type="Gene3D" id="2.30.22.10">
    <property type="entry name" value="Head domain of nucleotide exchange factor GrpE"/>
    <property type="match status" value="1"/>
</dbReference>
<dbReference type="Proteomes" id="UP000243342">
    <property type="component" value="Unassembled WGS sequence"/>
</dbReference>
<dbReference type="GO" id="GO:0000774">
    <property type="term" value="F:adenyl-nucleotide exchange factor activity"/>
    <property type="evidence" value="ECO:0007669"/>
    <property type="project" value="InterPro"/>
</dbReference>
<evidence type="ECO:0000313" key="4">
    <source>
        <dbReference type="EMBL" id="OIV36563.1"/>
    </source>
</evidence>
<gene>
    <name evidence="4" type="ORF">BIV57_15515</name>
</gene>
<name>A0A1J7BCZ7_9ACTN</name>
<evidence type="ECO:0000256" key="2">
    <source>
        <dbReference type="RuleBase" id="RU004478"/>
    </source>
</evidence>
<reference evidence="4 5" key="1">
    <citation type="submission" date="2016-10" db="EMBL/GenBank/DDBJ databases">
        <title>Genome sequence of Streptomyces gilvigriseus MUSC 26.</title>
        <authorList>
            <person name="Lee L.-H."/>
            <person name="Ser H.-L."/>
        </authorList>
    </citation>
    <scope>NUCLEOTIDE SEQUENCE [LARGE SCALE GENOMIC DNA]</scope>
    <source>
        <strain evidence="4 5">MUSC 26</strain>
    </source>
</reference>
<dbReference type="GO" id="GO:0042803">
    <property type="term" value="F:protein homodimerization activity"/>
    <property type="evidence" value="ECO:0007669"/>
    <property type="project" value="InterPro"/>
</dbReference>
<dbReference type="AlphaFoldDB" id="A0A1J7BCZ7"/>